<proteinExistence type="predicted"/>
<reference evidence="1 2" key="1">
    <citation type="submission" date="2014-11" db="EMBL/GenBank/DDBJ databases">
        <title>Draft genome sequence of Kirrobacter mercurialis.</title>
        <authorList>
            <person name="Coil D.A."/>
            <person name="Eisen J.A."/>
        </authorList>
    </citation>
    <scope>NUCLEOTIDE SEQUENCE [LARGE SCALE GENOMIC DNA]</scope>
    <source>
        <strain evidence="1 2">Coronado</strain>
    </source>
</reference>
<dbReference type="AlphaFoldDB" id="A0A0B2BXG0"/>
<keyword evidence="2" id="KW-1185">Reference proteome</keyword>
<dbReference type="EMBL" id="JTDN01000001">
    <property type="protein sequence ID" value="KHL26258.1"/>
    <property type="molecule type" value="Genomic_DNA"/>
</dbReference>
<comment type="caution">
    <text evidence="1">The sequence shown here is derived from an EMBL/GenBank/DDBJ whole genome shotgun (WGS) entry which is preliminary data.</text>
</comment>
<evidence type="ECO:0000313" key="2">
    <source>
        <dbReference type="Proteomes" id="UP000030988"/>
    </source>
</evidence>
<name>A0A0B2BXG0_9SPHN</name>
<dbReference type="Proteomes" id="UP000030988">
    <property type="component" value="Unassembled WGS sequence"/>
</dbReference>
<protein>
    <submittedName>
        <fullName evidence="1">Uncharacterized protein</fullName>
    </submittedName>
</protein>
<evidence type="ECO:0000313" key="1">
    <source>
        <dbReference type="EMBL" id="KHL26258.1"/>
    </source>
</evidence>
<gene>
    <name evidence="1" type="ORF">PK98_07225</name>
</gene>
<organism evidence="1 2">
    <name type="scientific">Croceibacterium mercuriale</name>
    <dbReference type="NCBI Taxonomy" id="1572751"/>
    <lineage>
        <taxon>Bacteria</taxon>
        <taxon>Pseudomonadati</taxon>
        <taxon>Pseudomonadota</taxon>
        <taxon>Alphaproteobacteria</taxon>
        <taxon>Sphingomonadales</taxon>
        <taxon>Erythrobacteraceae</taxon>
        <taxon>Croceibacterium</taxon>
    </lineage>
</organism>
<dbReference type="STRING" id="1572751.PK98_07225"/>
<sequence>MLLHVRRRLTGERWIAGTDPFTTHAVAGGAGDQSALRVALLVQRGGKGRRAGRRQHAADLDRRSRRQGGVVIGQPYTRLVVQPAGDPAHLGVVAGTVVVVFHLLQEIATIHGCQPRHRFAIPLPLQAVTHHTGAIHAGIAAALGDHFARRLERPGLVLARTAGACDNDGSTQRGLQQIVVDAPHLSGNRRRFVPVPG</sequence>
<accession>A0A0B2BXG0</accession>